<dbReference type="RefSeq" id="WP_106258156.1">
    <property type="nucleotide sequence ID" value="NZ_CAWNSW010000045.1"/>
</dbReference>
<keyword evidence="2" id="KW-1185">Reference proteome</keyword>
<evidence type="ECO:0000313" key="1">
    <source>
        <dbReference type="EMBL" id="PSB26194.1"/>
    </source>
</evidence>
<proteinExistence type="predicted"/>
<gene>
    <name evidence="1" type="ORF">C7B82_20455</name>
</gene>
<organism evidence="1 2">
    <name type="scientific">Stenomitos frigidus ULC18</name>
    <dbReference type="NCBI Taxonomy" id="2107698"/>
    <lineage>
        <taxon>Bacteria</taxon>
        <taxon>Bacillati</taxon>
        <taxon>Cyanobacteriota</taxon>
        <taxon>Cyanophyceae</taxon>
        <taxon>Leptolyngbyales</taxon>
        <taxon>Leptolyngbyaceae</taxon>
        <taxon>Stenomitos</taxon>
    </lineage>
</organism>
<reference evidence="2" key="1">
    <citation type="submission" date="2018-02" db="EMBL/GenBank/DDBJ databases">
        <authorList>
            <person name="Moore K."/>
            <person name="Momper L."/>
        </authorList>
    </citation>
    <scope>NUCLEOTIDE SEQUENCE [LARGE SCALE GENOMIC DNA]</scope>
    <source>
        <strain evidence="2">ULC18</strain>
    </source>
</reference>
<dbReference type="Proteomes" id="UP000239576">
    <property type="component" value="Unassembled WGS sequence"/>
</dbReference>
<protein>
    <submittedName>
        <fullName evidence="1">Uncharacterized protein</fullName>
    </submittedName>
</protein>
<accession>A0A2T1E0P3</accession>
<sequence>MNRKQLLDLLAKKNATLPAGRKLNPFGKSDAAIAAFVGVQLSTADAAANSKQSKAHAAAFKAVRQAVSELKSEGKPVTKQAVQKKLAAKHGKKLGALVATEGAVYAAGVAAGAVAGPVGVAVGGAATRAVIIGGRKVQVEMTKIKAESKTAQESISNNEATRRAIGKVAGEGIAKVKRVMSTLKSGEFLTELKHELGGDFAAPVIEETAHHFLEHHAEQLISASLGGGAAAVSGGMIVSKTVKAIDHALAHHKPLQKASKAVASAVSHSMHG</sequence>
<evidence type="ECO:0000313" key="2">
    <source>
        <dbReference type="Proteomes" id="UP000239576"/>
    </source>
</evidence>
<name>A0A2T1E0P3_9CYAN</name>
<comment type="caution">
    <text evidence="1">The sequence shown here is derived from an EMBL/GenBank/DDBJ whole genome shotgun (WGS) entry which is preliminary data.</text>
</comment>
<dbReference type="EMBL" id="PVWK01000111">
    <property type="protein sequence ID" value="PSB26194.1"/>
    <property type="molecule type" value="Genomic_DNA"/>
</dbReference>
<reference evidence="1 2" key="2">
    <citation type="submission" date="2018-03" db="EMBL/GenBank/DDBJ databases">
        <title>The ancient ancestry and fast evolution of plastids.</title>
        <authorList>
            <person name="Moore K.R."/>
            <person name="Magnabosco C."/>
            <person name="Momper L."/>
            <person name="Gold D.A."/>
            <person name="Bosak T."/>
            <person name="Fournier G.P."/>
        </authorList>
    </citation>
    <scope>NUCLEOTIDE SEQUENCE [LARGE SCALE GENOMIC DNA]</scope>
    <source>
        <strain evidence="1 2">ULC18</strain>
    </source>
</reference>
<dbReference type="AlphaFoldDB" id="A0A2T1E0P3"/>